<dbReference type="OrthoDB" id="9804023at2"/>
<dbReference type="Pfam" id="PF08379">
    <property type="entry name" value="Bact_transglu_N"/>
    <property type="match status" value="1"/>
</dbReference>
<dbReference type="InterPro" id="IPR013589">
    <property type="entry name" value="Bac_transglu_N"/>
</dbReference>
<sequence>MRLAIRHTTSYAYDGPVPYGLQQIRLTPKSGQGQTVHHWETVIEGGRVEVSFIDQNRNLVQLATFDEGTREMRVHSRGEVEVAETNGIVGAHGGFMPLWLFERSTPLTRAGQQCRQIVASVRDEADELTRLHRLSHEIGARIEWLPGISNVAWTAEEALAEGRGVCQDHAHAFIACARALGHPARYVSGYLLMEDQPKQDATHAWAEAHIGGLGWVGFDVSNGICPDERYVRAATGLDYAEAAPIHGTRYGAAEERLAVSVEVEQVQQ</sequence>
<organism evidence="2 3">
    <name type="scientific">Wenxinia marina DSM 24838</name>
    <dbReference type="NCBI Taxonomy" id="1123501"/>
    <lineage>
        <taxon>Bacteria</taxon>
        <taxon>Pseudomonadati</taxon>
        <taxon>Pseudomonadota</taxon>
        <taxon>Alphaproteobacteria</taxon>
        <taxon>Rhodobacterales</taxon>
        <taxon>Roseobacteraceae</taxon>
        <taxon>Wenxinia</taxon>
    </lineage>
</organism>
<keyword evidence="2" id="KW-0378">Hydrolase</keyword>
<dbReference type="Pfam" id="PF01841">
    <property type="entry name" value="Transglut_core"/>
    <property type="match status" value="1"/>
</dbReference>
<dbReference type="Gene3D" id="3.10.620.30">
    <property type="match status" value="1"/>
</dbReference>
<protein>
    <submittedName>
        <fullName evidence="2">Transglutaminase-like enzyme, putative cysteine protease</fullName>
    </submittedName>
</protein>
<dbReference type="PANTHER" id="PTHR33490:SF6">
    <property type="entry name" value="SLL1049 PROTEIN"/>
    <property type="match status" value="1"/>
</dbReference>
<evidence type="ECO:0000259" key="1">
    <source>
        <dbReference type="SMART" id="SM00460"/>
    </source>
</evidence>
<proteinExistence type="predicted"/>
<evidence type="ECO:0000313" key="2">
    <source>
        <dbReference type="EMBL" id="KIQ68802.1"/>
    </source>
</evidence>
<accession>A0A0D0Q8V3</accession>
<dbReference type="SUPFAM" id="SSF54001">
    <property type="entry name" value="Cysteine proteinases"/>
    <property type="match status" value="1"/>
</dbReference>
<dbReference type="SMART" id="SM00460">
    <property type="entry name" value="TGc"/>
    <property type="match status" value="1"/>
</dbReference>
<dbReference type="eggNOG" id="COG1305">
    <property type="taxonomic scope" value="Bacteria"/>
</dbReference>
<dbReference type="EMBL" id="AONG01000012">
    <property type="protein sequence ID" value="KIQ68802.1"/>
    <property type="molecule type" value="Genomic_DNA"/>
</dbReference>
<dbReference type="PATRIC" id="fig|1123501.6.peg.2642"/>
<dbReference type="PANTHER" id="PTHR33490">
    <property type="entry name" value="BLR5614 PROTEIN-RELATED"/>
    <property type="match status" value="1"/>
</dbReference>
<dbReference type="RefSeq" id="WP_018301435.1">
    <property type="nucleotide sequence ID" value="NZ_KB902277.1"/>
</dbReference>
<feature type="domain" description="Transglutaminase-like" evidence="1">
    <location>
        <begin position="158"/>
        <end position="222"/>
    </location>
</feature>
<gene>
    <name evidence="2" type="ORF">Wenmar_02529</name>
</gene>
<dbReference type="GO" id="GO:0006508">
    <property type="term" value="P:proteolysis"/>
    <property type="evidence" value="ECO:0007669"/>
    <property type="project" value="UniProtKB-KW"/>
</dbReference>
<dbReference type="InterPro" id="IPR038765">
    <property type="entry name" value="Papain-like_cys_pep_sf"/>
</dbReference>
<reference evidence="2 3" key="1">
    <citation type="submission" date="2013-01" db="EMBL/GenBank/DDBJ databases">
        <authorList>
            <person name="Fiebig A."/>
            <person name="Goeker M."/>
            <person name="Klenk H.-P.P."/>
        </authorList>
    </citation>
    <scope>NUCLEOTIDE SEQUENCE [LARGE SCALE GENOMIC DNA]</scope>
    <source>
        <strain evidence="2 3">DSM 24838</strain>
    </source>
</reference>
<dbReference type="GO" id="GO:0008233">
    <property type="term" value="F:peptidase activity"/>
    <property type="evidence" value="ECO:0007669"/>
    <property type="project" value="UniProtKB-KW"/>
</dbReference>
<name>A0A0D0Q8V3_9RHOB</name>
<dbReference type="Proteomes" id="UP000035100">
    <property type="component" value="Unassembled WGS sequence"/>
</dbReference>
<evidence type="ECO:0000313" key="3">
    <source>
        <dbReference type="Proteomes" id="UP000035100"/>
    </source>
</evidence>
<dbReference type="STRING" id="1123501.Wenmar_02529"/>
<comment type="caution">
    <text evidence="2">The sequence shown here is derived from an EMBL/GenBank/DDBJ whole genome shotgun (WGS) entry which is preliminary data.</text>
</comment>
<keyword evidence="3" id="KW-1185">Reference proteome</keyword>
<keyword evidence="2" id="KW-0645">Protease</keyword>
<dbReference type="AlphaFoldDB" id="A0A0D0Q8V3"/>
<dbReference type="InterPro" id="IPR002931">
    <property type="entry name" value="Transglutaminase-like"/>
</dbReference>